<dbReference type="InterPro" id="IPR028889">
    <property type="entry name" value="USP"/>
</dbReference>
<feature type="compositionally biased region" description="Pro residues" evidence="1">
    <location>
        <begin position="133"/>
        <end position="143"/>
    </location>
</feature>
<dbReference type="Pfam" id="PF12030">
    <property type="entry name" value="DUF3517"/>
    <property type="match status" value="1"/>
</dbReference>
<dbReference type="InterPro" id="IPR001394">
    <property type="entry name" value="Peptidase_C19_UCH"/>
</dbReference>
<proteinExistence type="predicted"/>
<dbReference type="Pfam" id="PF00443">
    <property type="entry name" value="UCH"/>
    <property type="match status" value="1"/>
</dbReference>
<dbReference type="GO" id="GO:0016579">
    <property type="term" value="P:protein deubiquitination"/>
    <property type="evidence" value="ECO:0007669"/>
    <property type="project" value="InterPro"/>
</dbReference>
<organism evidence="3 4">
    <name type="scientific">Rhypophila decipiens</name>
    <dbReference type="NCBI Taxonomy" id="261697"/>
    <lineage>
        <taxon>Eukaryota</taxon>
        <taxon>Fungi</taxon>
        <taxon>Dikarya</taxon>
        <taxon>Ascomycota</taxon>
        <taxon>Pezizomycotina</taxon>
        <taxon>Sordariomycetes</taxon>
        <taxon>Sordariomycetidae</taxon>
        <taxon>Sordariales</taxon>
        <taxon>Naviculisporaceae</taxon>
        <taxon>Rhypophila</taxon>
    </lineage>
</organism>
<feature type="compositionally biased region" description="Polar residues" evidence="1">
    <location>
        <begin position="89"/>
        <end position="122"/>
    </location>
</feature>
<dbReference type="GO" id="GO:0004843">
    <property type="term" value="F:cysteine-type deubiquitinase activity"/>
    <property type="evidence" value="ECO:0007669"/>
    <property type="project" value="InterPro"/>
</dbReference>
<evidence type="ECO:0000256" key="1">
    <source>
        <dbReference type="SAM" id="MobiDB-lite"/>
    </source>
</evidence>
<dbReference type="SUPFAM" id="SSF54001">
    <property type="entry name" value="Cysteine proteinases"/>
    <property type="match status" value="1"/>
</dbReference>
<feature type="compositionally biased region" description="Polar residues" evidence="1">
    <location>
        <begin position="172"/>
        <end position="181"/>
    </location>
</feature>
<dbReference type="PROSITE" id="PS50235">
    <property type="entry name" value="USP_3"/>
    <property type="match status" value="1"/>
</dbReference>
<dbReference type="Gene3D" id="3.90.70.10">
    <property type="entry name" value="Cysteine proteinases"/>
    <property type="match status" value="1"/>
</dbReference>
<dbReference type="GO" id="GO:0005829">
    <property type="term" value="C:cytosol"/>
    <property type="evidence" value="ECO:0007669"/>
    <property type="project" value="TreeGrafter"/>
</dbReference>
<feature type="region of interest" description="Disordered" evidence="1">
    <location>
        <begin position="83"/>
        <end position="183"/>
    </location>
</feature>
<feature type="compositionally biased region" description="Polar residues" evidence="1">
    <location>
        <begin position="41"/>
        <end position="54"/>
    </location>
</feature>
<dbReference type="PANTHER" id="PTHR24006:SF827">
    <property type="entry name" value="UBIQUITIN CARBOXYL-TERMINAL HYDROLASE 34"/>
    <property type="match status" value="1"/>
</dbReference>
<dbReference type="InterPro" id="IPR038765">
    <property type="entry name" value="Papain-like_cys_pep_sf"/>
</dbReference>
<dbReference type="CDD" id="cd02659">
    <property type="entry name" value="peptidase_C19C"/>
    <property type="match status" value="1"/>
</dbReference>
<feature type="compositionally biased region" description="Low complexity" evidence="1">
    <location>
        <begin position="2544"/>
        <end position="2556"/>
    </location>
</feature>
<comment type="caution">
    <text evidence="3">The sequence shown here is derived from an EMBL/GenBank/DDBJ whole genome shotgun (WGS) entry which is preliminary data.</text>
</comment>
<feature type="region of interest" description="Disordered" evidence="1">
    <location>
        <begin position="1"/>
        <end position="55"/>
    </location>
</feature>
<dbReference type="PANTHER" id="PTHR24006">
    <property type="entry name" value="UBIQUITIN CARBOXYL-TERMINAL HYDROLASE"/>
    <property type="match status" value="1"/>
</dbReference>
<evidence type="ECO:0000313" key="4">
    <source>
        <dbReference type="Proteomes" id="UP001301769"/>
    </source>
</evidence>
<evidence type="ECO:0000259" key="2">
    <source>
        <dbReference type="PROSITE" id="PS50235"/>
    </source>
</evidence>
<feature type="domain" description="USP" evidence="2">
    <location>
        <begin position="1623"/>
        <end position="1948"/>
    </location>
</feature>
<dbReference type="Proteomes" id="UP001301769">
    <property type="component" value="Unassembled WGS sequence"/>
</dbReference>
<evidence type="ECO:0000313" key="3">
    <source>
        <dbReference type="EMBL" id="KAK4212938.1"/>
    </source>
</evidence>
<name>A0AAN6Y683_9PEZI</name>
<dbReference type="InterPro" id="IPR018200">
    <property type="entry name" value="USP_CS"/>
</dbReference>
<keyword evidence="3" id="KW-0378">Hydrolase</keyword>
<dbReference type="GO" id="GO:0005634">
    <property type="term" value="C:nucleus"/>
    <property type="evidence" value="ECO:0007669"/>
    <property type="project" value="TreeGrafter"/>
</dbReference>
<reference evidence="3" key="2">
    <citation type="submission" date="2023-05" db="EMBL/GenBank/DDBJ databases">
        <authorList>
            <consortium name="Lawrence Berkeley National Laboratory"/>
            <person name="Steindorff A."/>
            <person name="Hensen N."/>
            <person name="Bonometti L."/>
            <person name="Westerberg I."/>
            <person name="Brannstrom I.O."/>
            <person name="Guillou S."/>
            <person name="Cros-Aarteil S."/>
            <person name="Calhoun S."/>
            <person name="Haridas S."/>
            <person name="Kuo A."/>
            <person name="Mondo S."/>
            <person name="Pangilinan J."/>
            <person name="Riley R."/>
            <person name="Labutti K."/>
            <person name="Andreopoulos B."/>
            <person name="Lipzen A."/>
            <person name="Chen C."/>
            <person name="Yanf M."/>
            <person name="Daum C."/>
            <person name="Ng V."/>
            <person name="Clum A."/>
            <person name="Ohm R."/>
            <person name="Martin F."/>
            <person name="Silar P."/>
            <person name="Natvig D."/>
            <person name="Lalanne C."/>
            <person name="Gautier V."/>
            <person name="Ament-Velasquez S.L."/>
            <person name="Kruys A."/>
            <person name="Hutchinson M.I."/>
            <person name="Powell A.J."/>
            <person name="Barry K."/>
            <person name="Miller A.N."/>
            <person name="Grigoriev I.V."/>
            <person name="Debuchy R."/>
            <person name="Gladieux P."/>
            <person name="Thoren M.H."/>
            <person name="Johannesson H."/>
        </authorList>
    </citation>
    <scope>NUCLEOTIDE SEQUENCE</scope>
    <source>
        <strain evidence="3">PSN293</strain>
    </source>
</reference>
<dbReference type="PROSITE" id="PS00973">
    <property type="entry name" value="USP_2"/>
    <property type="match status" value="1"/>
</dbReference>
<dbReference type="EMBL" id="MU858118">
    <property type="protein sequence ID" value="KAK4212938.1"/>
    <property type="molecule type" value="Genomic_DNA"/>
</dbReference>
<dbReference type="InterPro" id="IPR050164">
    <property type="entry name" value="Peptidase_C19"/>
</dbReference>
<protein>
    <submittedName>
        <fullName evidence="3">Ubiquitin carboxyl-terminal hydrolase 34</fullName>
    </submittedName>
</protein>
<reference evidence="3" key="1">
    <citation type="journal article" date="2023" name="Mol. Phylogenet. Evol.">
        <title>Genome-scale phylogeny and comparative genomics of the fungal order Sordariales.</title>
        <authorList>
            <person name="Hensen N."/>
            <person name="Bonometti L."/>
            <person name="Westerberg I."/>
            <person name="Brannstrom I.O."/>
            <person name="Guillou S."/>
            <person name="Cros-Aarteil S."/>
            <person name="Calhoun S."/>
            <person name="Haridas S."/>
            <person name="Kuo A."/>
            <person name="Mondo S."/>
            <person name="Pangilinan J."/>
            <person name="Riley R."/>
            <person name="LaButti K."/>
            <person name="Andreopoulos B."/>
            <person name="Lipzen A."/>
            <person name="Chen C."/>
            <person name="Yan M."/>
            <person name="Daum C."/>
            <person name="Ng V."/>
            <person name="Clum A."/>
            <person name="Steindorff A."/>
            <person name="Ohm R.A."/>
            <person name="Martin F."/>
            <person name="Silar P."/>
            <person name="Natvig D.O."/>
            <person name="Lalanne C."/>
            <person name="Gautier V."/>
            <person name="Ament-Velasquez S.L."/>
            <person name="Kruys A."/>
            <person name="Hutchinson M.I."/>
            <person name="Powell A.J."/>
            <person name="Barry K."/>
            <person name="Miller A.N."/>
            <person name="Grigoriev I.V."/>
            <person name="Debuchy R."/>
            <person name="Gladieux P."/>
            <person name="Hiltunen Thoren M."/>
            <person name="Johannesson H."/>
        </authorList>
    </citation>
    <scope>NUCLEOTIDE SEQUENCE</scope>
    <source>
        <strain evidence="3">PSN293</strain>
    </source>
</reference>
<dbReference type="InterPro" id="IPR021905">
    <property type="entry name" value="DUF3517"/>
</dbReference>
<keyword evidence="4" id="KW-1185">Reference proteome</keyword>
<feature type="region of interest" description="Disordered" evidence="1">
    <location>
        <begin position="2530"/>
        <end position="2556"/>
    </location>
</feature>
<accession>A0AAN6Y683</accession>
<dbReference type="FunFam" id="3.90.70.10:FF:000136">
    <property type="entry name" value="Ubiquitin C-terminal hydrolase, putative"/>
    <property type="match status" value="1"/>
</dbReference>
<sequence length="2556" mass="286767">MAQASQADDPRERAVSSEPCSTRPNPFDDGDISRKRRRTSAGGTASSRSHSVETVDTIEGVPASVAPAASAGGQELGAILDSEMKIDSESTIPTTPEQRSLDLQVQQPSGPRSSRVTINVRTPSRPLEAIPSSPSPPPSPVIPQRPTKAENVKLSVEESEVDMGQEDGAVGTPTSLNSDAGSSPIEYNEDDDELDFGVEEDHGSILHQIPRSILHDPSSDFPYRDDNETISEAIARLCPFLTTHETVGQAVAEWLDSYLAFAKTVAPSSLLASFVEYRELWQALPEFVFHMVNPNRRPSLPRAAISQEIFCFYKSFAKLTALFVELEVKTWRDPDSQARPPESCSACCVSALGRLTSKDEVQSYMSLRSAYGGMDDDIKTYADEVAEILEVFQTYPASLSGSLGYMKTLAQLWANLVPRYSKVTDHIAGLALLTANIQSQGFRRLQITNQRTSAYVRSNIIHGYGFFETIAPAFEELLDRHVNHFSCDSARDLLSSLAEIYLVSASVDRVVNSEVIREHRLKFPLLPFRLIPDAVSAIWKIKLSTKLIMSSQMQLRVLAATSMCNDLVSLYKRFGEAAADEHEQTFMTCISTVLIDSGLVGYILSAQCHPEVTIESHNIIGFLVVSRTYTREHTDHLWATVMSTQDPRISDALIKMLIRIIGLFQPEELIYLCEKLQTVTVESFNSTMREYYDHLLKHLVGKVGVLERPGATSAPFDLCIGLVRLIRQAAASGSQSHSDVLYFATSKLKEILNWISAETRQRIYVDCLGSISQNGSSEIGSLWVIFLLSRLNTQREIAFLSSDHNLTTLLIKEFESAIAAVAKPSTVLSGLENQPRRELLSNMLLFAPETIPKDLGPKFWHLLVGPGAACREDRAVGWKMLNTAKRHPNAVNPFGSLCFSVYLPTLPSDCFCLGTLEFVRDAILPFVNDEAGNILDDEDNGSRSALEQLWRLIISAPEGTIEHQAIATLVRDVYLESRAIKVFPHFRARKIHLSLVNRCLQQLSAAATKLKSIGKLNVESEGESMEMVPTEQQIVEQKLLFIRSLAVLREFHMLHRSMSHFSAPDLRPIINKSPKDVDGESAELKYQSFDGNVQTDVLPLNIGKRNTAATLFASLREATGFDNYRAYYKGRPFVPQESEICKSLDDLQIHNGIILVKRETDVPTSPTRARTGASRVEVEILGHFEELWEYLTMEEKLAREIYTFLVELPIDEDTLESIKNPSASYHSIFSVGQPLKTLYAVHALRGYHAAQQAKSATDLHEADADAMDVSSSASTGSLARTMSLVVSAISDPDVISQSASTELQIELGASLVDCLVRLLSVQLPAPTASLLDGSLLDRLLVIMSTSLRADTSDSAAGHVTQCLQSILTSCSMSSSFMSAFCTHAEIPRLFESLLLCDPRATVRVLTADMIRDKIGSGTESGTDPVAASFREYFWPLVTDLVGPAVKRGTHSVELLDLCLNMFKILRAGHSPILNIQKLLVDWSGLLLSYTTTEDLTQPDKFDPVAMGLVQLLHSLMCGEGPPTAQDILPLRGLARKIFWKHLFPRTSRGNGPSRPILWTDTRVWLTRIILRLIEDDAEQLRGLFEDLNELVPVYAEDEEEVYYYDLPQNFERHKAVKSACGYVGLKNLSNTCYFNSLLTQLFMNTGFRHFMSNAIIQDASYSQALLFQTKKLFAFMQSSLRRSMNPEDLILSIKTYDNTQIDIHNQMDVDEFYNLLFDRWEAQLTSVEERRQFRSFYGGQLVQQVASKECPHISERLEPFSAIQCDIKGKKSLEESLQAYVDGEIMNGDNKYKCSTCDRHVDAVKRACLKDIPDNMIFHLKRFDFNLRTLQRSKINDHFAFPATIDMQPYTIEHLSGRAEDRTQDIFELVGVLVHSGNAESGHYYSYIRERPSSSSEPAWVEFNDENVVPFDPANMEGLCFGGPGHVDNNGLYFDKNYSAYMLFYQRSTSLAKEQELLRLSNGTSPLRVRVAHELESVIENENNQLLRRHCLYDPRHILFVRQALMKMSRANQHMCSKNHRMENLALTTALSHLDQVASRAKDTPDFLRLYNPILDMSKQCTRCSLAVYTYFQQYHEAFRMLVQRNATDTVRRLTAALMIEVLSTIKAELPQQYGLSAVDADEESDEDDYPPQMSVMQGTIGIFKTLWDAFHMHIKSWPEVFGLMLEFVNLGRHELAAFLGTSFLRQLILIIYADVGMNEIPQQFVRMSHAVSRRRSPTNYENIIHLLDVLIGAMEFRYTDRGDLYGLDSPGQRRAHHTDLDQPFLFTNRELEILKTDWTIHKANIFLDKLIGINQNPHATRAIVGHLMKCQVMEEKVYMTLTNAISGSETKHVIPPYLRMAVVFCRQSTRPDLIQNLIHHVNSQCMSLQNNEGKAFFEFQRDVFGAPRHNSGEGLEETLMASYDNLPEWAPGLLGYFESGISEKVETFLHDKIFKYGPSPVLEDSELGRRRASKLLETARMLGVRCADYLNEQFVNVRGNLSSRMVGPLQRVLRECIRLLQHEGAAQGEAVQTFIHYAQDTLEAVQQTVNNNSPDNGSGMFYSDSSSVASSNTAC</sequence>
<gene>
    <name evidence="3" type="ORF">QBC37DRAFT_424065</name>
</gene>